<comment type="caution">
    <text evidence="9">The sequence shown here is derived from an EMBL/GenBank/DDBJ whole genome shotgun (WGS) entry which is preliminary data.</text>
</comment>
<evidence type="ECO:0000256" key="1">
    <source>
        <dbReference type="ARBA" id="ARBA00004141"/>
    </source>
</evidence>
<dbReference type="NCBIfam" id="TIGR01297">
    <property type="entry name" value="CDF"/>
    <property type="match status" value="1"/>
</dbReference>
<proteinExistence type="predicted"/>
<dbReference type="GO" id="GO:0030003">
    <property type="term" value="P:intracellular monoatomic cation homeostasis"/>
    <property type="evidence" value="ECO:0007669"/>
    <property type="project" value="UniProtKB-ARBA"/>
</dbReference>
<comment type="subcellular location">
    <subcellularLocation>
        <location evidence="1">Membrane</location>
        <topology evidence="1">Multi-pass membrane protein</topology>
    </subcellularLocation>
</comment>
<feature type="transmembrane region" description="Helical" evidence="6">
    <location>
        <begin position="161"/>
        <end position="183"/>
    </location>
</feature>
<dbReference type="Proteomes" id="UP000008837">
    <property type="component" value="Unassembled WGS sequence"/>
</dbReference>
<dbReference type="GO" id="GO:0008324">
    <property type="term" value="F:monoatomic cation transmembrane transporter activity"/>
    <property type="evidence" value="ECO:0007669"/>
    <property type="project" value="InterPro"/>
</dbReference>
<dbReference type="RefSeq" id="XP_001730892.1">
    <property type="nucleotide sequence ID" value="XM_001730840.1"/>
</dbReference>
<dbReference type="InterPro" id="IPR050291">
    <property type="entry name" value="CDF_Transporter"/>
</dbReference>
<keyword evidence="5 6" id="KW-0472">Membrane</keyword>
<evidence type="ECO:0000256" key="5">
    <source>
        <dbReference type="ARBA" id="ARBA00023136"/>
    </source>
</evidence>
<keyword evidence="3 6" id="KW-0812">Transmembrane</keyword>
<dbReference type="AlphaFoldDB" id="A8PZ61"/>
<dbReference type="InterPro" id="IPR002524">
    <property type="entry name" value="Cation_efflux"/>
</dbReference>
<keyword evidence="7" id="KW-0732">Signal</keyword>
<dbReference type="InterPro" id="IPR027469">
    <property type="entry name" value="Cation_efflux_TMD_sf"/>
</dbReference>
<dbReference type="GO" id="GO:0098771">
    <property type="term" value="P:inorganic ion homeostasis"/>
    <property type="evidence" value="ECO:0007669"/>
    <property type="project" value="UniProtKB-ARBA"/>
</dbReference>
<dbReference type="OrthoDB" id="435980at2759"/>
<sequence length="305" mass="33762">MLVNWAAAAWLQSFSLLAEASHALSDTLTDILTLVCLYKARQKPTTKYPLGYAKMEPLGSFFSSAMLLLTSVGIGAQALVHLATWLIPSHAWIGQLLSWTRIYHDDMHHHNHQHQSTSIIYAVISIVLSILVKEAVFRMLKNAAQSARSSVLEASALHQRMESLASAMSLVTIAATWLGYAWLDPIGGMIRAVYNGKDAWALLVESVDRLCDCSAGDEWTRRIEHALEQAAHCAVNTSDMPAFTWSELLVVTNGSALTVYVTLTLPPQITLQKALAAESFVREYIGTHHNEVRIFLRLHTRVGTK</sequence>
<dbReference type="FunCoup" id="A8PZ61">
    <property type="interactions" value="30"/>
</dbReference>
<dbReference type="OMA" id="DVMIHIN"/>
<dbReference type="KEGG" id="mgl:MGL_1891"/>
<gene>
    <name evidence="9" type="ORF">MGL_1891</name>
</gene>
<evidence type="ECO:0000256" key="4">
    <source>
        <dbReference type="ARBA" id="ARBA00022989"/>
    </source>
</evidence>
<feature type="chain" id="PRO_5002727149" description="Cation efflux protein transmembrane domain-containing protein" evidence="7">
    <location>
        <begin position="21"/>
        <end position="305"/>
    </location>
</feature>
<dbReference type="Pfam" id="PF01545">
    <property type="entry name" value="Cation_efflux"/>
    <property type="match status" value="1"/>
</dbReference>
<keyword evidence="4 6" id="KW-1133">Transmembrane helix</keyword>
<evidence type="ECO:0000256" key="6">
    <source>
        <dbReference type="SAM" id="Phobius"/>
    </source>
</evidence>
<evidence type="ECO:0000256" key="2">
    <source>
        <dbReference type="ARBA" id="ARBA00022448"/>
    </source>
</evidence>
<evidence type="ECO:0000259" key="8">
    <source>
        <dbReference type="Pfam" id="PF01545"/>
    </source>
</evidence>
<dbReference type="Gene3D" id="1.20.1510.10">
    <property type="entry name" value="Cation efflux protein transmembrane domain"/>
    <property type="match status" value="1"/>
</dbReference>
<feature type="domain" description="Cation efflux protein transmembrane" evidence="8">
    <location>
        <begin position="1"/>
        <end position="211"/>
    </location>
</feature>
<dbReference type="InterPro" id="IPR058533">
    <property type="entry name" value="Cation_efflux_TM"/>
</dbReference>
<keyword evidence="2" id="KW-0813">Transport</keyword>
<dbReference type="EMBL" id="AAYY01000006">
    <property type="protein sequence ID" value="EDP43678.1"/>
    <property type="molecule type" value="Genomic_DNA"/>
</dbReference>
<dbReference type="InParanoid" id="A8PZ61"/>
<keyword evidence="10" id="KW-1185">Reference proteome</keyword>
<reference evidence="9 10" key="1">
    <citation type="journal article" date="2007" name="Proc. Natl. Acad. Sci. U.S.A.">
        <title>Dandruff-associated Malassezia genomes reveal convergent and divergent virulence traits shared with plant and human fungal pathogens.</title>
        <authorList>
            <person name="Xu J."/>
            <person name="Saunders C.W."/>
            <person name="Hu P."/>
            <person name="Grant R.A."/>
            <person name="Boekhout T."/>
            <person name="Kuramae E.E."/>
            <person name="Kronstad J.W."/>
            <person name="Deangelis Y.M."/>
            <person name="Reeder N.L."/>
            <person name="Johnstone K.R."/>
            <person name="Leland M."/>
            <person name="Fieno A.M."/>
            <person name="Begley W.M."/>
            <person name="Sun Y."/>
            <person name="Lacey M.P."/>
            <person name="Chaudhary T."/>
            <person name="Keough T."/>
            <person name="Chu L."/>
            <person name="Sears R."/>
            <person name="Yuan B."/>
            <person name="Dawson T.L.Jr."/>
        </authorList>
    </citation>
    <scope>NUCLEOTIDE SEQUENCE [LARGE SCALE GENOMIC DNA]</scope>
    <source>
        <strain evidence="10">ATCC MYA-4612 / CBS 7966</strain>
    </source>
</reference>
<dbReference type="PANTHER" id="PTHR43840">
    <property type="entry name" value="MITOCHONDRIAL METAL TRANSPORTER 1-RELATED"/>
    <property type="match status" value="1"/>
</dbReference>
<evidence type="ECO:0000313" key="9">
    <source>
        <dbReference type="EMBL" id="EDP43678.1"/>
    </source>
</evidence>
<name>A8PZ61_MALGO</name>
<evidence type="ECO:0000313" key="10">
    <source>
        <dbReference type="Proteomes" id="UP000008837"/>
    </source>
</evidence>
<evidence type="ECO:0000256" key="3">
    <source>
        <dbReference type="ARBA" id="ARBA00022692"/>
    </source>
</evidence>
<protein>
    <recommendedName>
        <fullName evidence="8">Cation efflux protein transmembrane domain-containing protein</fullName>
    </recommendedName>
</protein>
<feature type="transmembrane region" description="Helical" evidence="6">
    <location>
        <begin position="119"/>
        <end position="140"/>
    </location>
</feature>
<dbReference type="PANTHER" id="PTHR43840:SF15">
    <property type="entry name" value="MITOCHONDRIAL METAL TRANSPORTER 1-RELATED"/>
    <property type="match status" value="1"/>
</dbReference>
<dbReference type="GO" id="GO:0016020">
    <property type="term" value="C:membrane"/>
    <property type="evidence" value="ECO:0007669"/>
    <property type="project" value="UniProtKB-SubCell"/>
</dbReference>
<dbReference type="VEuPathDB" id="FungiDB:MGL_1891"/>
<evidence type="ECO:0000256" key="7">
    <source>
        <dbReference type="SAM" id="SignalP"/>
    </source>
</evidence>
<dbReference type="STRING" id="425265.A8PZ61"/>
<dbReference type="GeneID" id="5855199"/>
<organism evidence="9 10">
    <name type="scientific">Malassezia globosa (strain ATCC MYA-4612 / CBS 7966)</name>
    <name type="common">Dandruff-associated fungus</name>
    <dbReference type="NCBI Taxonomy" id="425265"/>
    <lineage>
        <taxon>Eukaryota</taxon>
        <taxon>Fungi</taxon>
        <taxon>Dikarya</taxon>
        <taxon>Basidiomycota</taxon>
        <taxon>Ustilaginomycotina</taxon>
        <taxon>Malasseziomycetes</taxon>
        <taxon>Malasseziales</taxon>
        <taxon>Malasseziaceae</taxon>
        <taxon>Malassezia</taxon>
    </lineage>
</organism>
<feature type="signal peptide" evidence="7">
    <location>
        <begin position="1"/>
        <end position="20"/>
    </location>
</feature>
<dbReference type="SUPFAM" id="SSF161111">
    <property type="entry name" value="Cation efflux protein transmembrane domain-like"/>
    <property type="match status" value="1"/>
</dbReference>
<feature type="transmembrane region" description="Helical" evidence="6">
    <location>
        <begin position="58"/>
        <end position="75"/>
    </location>
</feature>
<accession>A8PZ61</accession>